<keyword evidence="14" id="KW-1185">Reference proteome</keyword>
<sequence length="2101" mass="229415">MTTAANWVANGASLEDCHSNLFSLAELTGIKWRRYGFRGGGGCGPVISAPAQDDPILRSFTRCVQANLLCVWRRDVKPDAKELWIFWWGEEPNLADVIHHELEVEEEGLWESGLSYECRTLLFKAIHNLLERCLMDKDFVRIGRWFVKPYEEEEKPLNTSSEHLSCAFTFFLHGESNVCTSVEIARHQPAYRVSEVHIARAQTSSTPVQVILSPYGLGGTLTGQAYKMSEPAVRKLMEEWSHFYPVVLRRQEGERENADPTYDPHCHVAVEVIVGGVRMVYPAAFVLIAQCDLPVEQTPPTPGAQGSIRDPSNCSIPLTPPTSPEQPSSGDSGFQTSVSSVLGQESGMGSVNLSPKHSGRKLTNQAVRQAWKECYLNQTQHRCSLSNTGTSGDEVPNGVPVWDFIDAGERASCCCSRSKQQKLRQGHTAASNTEPGANTAPVAPSLPPPALPKHKLADKPEKSEKQSKRAAMTPFHHRPLMDQESCLEQDSAGGLVTLETPMDPLPSCKYPKPLPANRKAPESLLHSPVSPLPPTLSPQPRMQEAEALEQPACLPPCPSEVHLGHVLPEPSETALYMASLGHKDSRGGWWRGYNMPSAEHAELHAPELPGDRVESKSETANEGVALKRLFTQTHKRFKISEERIREHIHTLGLLRQPGVEGLGDPGDDPYTFKDEDIEYSFPTSKRLKGQEREPGRKTKGEDITGNGAVPDGKDAMSIFSTAPKSDDSSQDDSAAKANPPLTRERDLVVLISDLENIFDNSDEDELGAAYPNQQSAKAPAAGAEDRPVGKEGRVAVPYPSTVADLQRMFPTPPSLEQHPAFSPIMTYRDTPSQEPPAPVAGSDHPPAPQSSAPMAEFRMEVEEGMASPKPEDIRDFSYVYRVPTIQPHMGCSMFAPLRTLPSACLPPLKIPDNCYYRPSWALPPKMEHLALPPQVPFLRDGNMPSVNSLLDQDYTQMSSGAISVGNMGGVLPSPATPRFSVPTPRTPRTPRGMGTASGQGSVKQEGTELSSPASTPSTSRPLSSVEPLAPPALPEAHSLYATLLLSDSVLNVFKDRNFDSCCICACNMNVKGADVGLYIPDSTREDQYRCTCGFSAIVNRRLAHGTGLFLEDELDIFGRSSEVGRAAERRLALCRRSPPLSDPMARRPQDTPVPVLSLLQDQCSRPIASLASLHMHPACSCTGRQGALLQSWASDKLWADGSDACTECYNALVQGQQYVDNPAGGRVDQAVVRSSALHSWPHTNVLDISRLSSQDVVRMLLSLQPVLQDAIQKKRTGRTWENIQHVQGPLTWQQFHKMAGRGSYGSEESPEPLPVPTLLLGYDRDFMALSPLALPFWEKLLLEPYGGQRDVAFLVLCPESDTLLAGAHAFFRELSAVYETCRLGKHRPLAKVSRDGIFRVGDVDPQDLVEELVDQWFAEPWAGQNQDENRTKLKLYAHACQQLLAPQLASLSLDSSLLHPPKPQPAPPPPPNPASQPASSSQPPAGAGSSDGAVASTGSGNEPIPAGTTPGQLAGVETAQGPAADSKNPLNATPPPVPPSESAESSAERERIGVPTVAESADSHAHPPAIILYVVDPFLGTSGDREDEEAEPASVWLLGLLRCFTELLRALPESLQPALVLQVVPCQYLLQPASGESPLYLQHLRSLAFSAYSQCRRLLPTQTHIKSLTGFGPASTVESILKNTERPFPLQLYSPPFVLGPTRNKQLDPGEALGEGTTRYGVLFVGYCLSHDQRWILVSCTDQQGELLETCIINVDVPNRARRPKVSPRKMGLQKVWEWCIGIIQMTSLPWRIVIGRLGRLGHGELKDWSVLLGEHSLHSISRQLREACRICGISASDSPSILSACLVAMEPQGSFVVMPDAVTMGSVFGRSTALNLQTSQLNTPQDASCTHILVFPISATTQVAPGTYATEDNPDDMFDLPFDDLDNDIGHDMMLITNLHPSPNTSPVPSPGSPSGMGGGSHFHHNRSQGERLLSREAPEELKQQPLALGYYVSTARAEDLPHWFWASCPQAQNQCPLFLKASLHHHISIAQSEELPSSKTNKSHPLDSKTTSDVLRFVLEQYNALSWLTCSPASQDRRSCLPVHLVILTQMYNAILNML</sequence>
<feature type="domain" description="MID" evidence="12">
    <location>
        <begin position="1349"/>
        <end position="1657"/>
    </location>
</feature>
<dbReference type="Pfam" id="PF18296">
    <property type="entry name" value="MID_MedPIWI"/>
    <property type="match status" value="1"/>
</dbReference>
<feature type="region of interest" description="Disordered" evidence="9">
    <location>
        <begin position="829"/>
        <end position="851"/>
    </location>
</feature>
<evidence type="ECO:0000256" key="7">
    <source>
        <dbReference type="ARBA" id="ARBA00023242"/>
    </source>
</evidence>
<evidence type="ECO:0000256" key="5">
    <source>
        <dbReference type="ARBA" id="ARBA00023159"/>
    </source>
</evidence>
<evidence type="ECO:0000256" key="2">
    <source>
        <dbReference type="ARBA" id="ARBA00009354"/>
    </source>
</evidence>
<gene>
    <name evidence="13" type="ORF">AGOR_G00012250</name>
</gene>
<dbReference type="InterPro" id="IPR009401">
    <property type="entry name" value="Med13_C"/>
</dbReference>
<dbReference type="Pfam" id="PF06333">
    <property type="entry name" value="Med13_C"/>
    <property type="match status" value="1"/>
</dbReference>
<dbReference type="InterPro" id="IPR051139">
    <property type="entry name" value="Mediator_complx_sub13"/>
</dbReference>
<feature type="domain" description="Mediator complex subunit Med13 N-terminal" evidence="11">
    <location>
        <begin position="13"/>
        <end position="224"/>
    </location>
</feature>
<evidence type="ECO:0000313" key="13">
    <source>
        <dbReference type="EMBL" id="KAI1905080.1"/>
    </source>
</evidence>
<dbReference type="InterPro" id="IPR021643">
    <property type="entry name" value="Mediator_Med13_N"/>
</dbReference>
<dbReference type="GO" id="GO:0006357">
    <property type="term" value="P:regulation of transcription by RNA polymerase II"/>
    <property type="evidence" value="ECO:0007669"/>
    <property type="project" value="InterPro"/>
</dbReference>
<evidence type="ECO:0000256" key="8">
    <source>
        <dbReference type="RuleBase" id="RU364134"/>
    </source>
</evidence>
<evidence type="ECO:0000259" key="11">
    <source>
        <dbReference type="Pfam" id="PF11597"/>
    </source>
</evidence>
<dbReference type="GO" id="GO:0016592">
    <property type="term" value="C:mediator complex"/>
    <property type="evidence" value="ECO:0007669"/>
    <property type="project" value="InterPro"/>
</dbReference>
<feature type="compositionally biased region" description="Basic and acidic residues" evidence="9">
    <location>
        <begin position="688"/>
        <end position="702"/>
    </location>
</feature>
<proteinExistence type="inferred from homology"/>
<dbReference type="PANTHER" id="PTHR48249">
    <property type="entry name" value="MEDIATOR OF RNA POLYMERASE II TRANSCRIPTION SUBUNIT 13"/>
    <property type="match status" value="1"/>
</dbReference>
<evidence type="ECO:0000313" key="14">
    <source>
        <dbReference type="Proteomes" id="UP000829720"/>
    </source>
</evidence>
<dbReference type="Pfam" id="PF11597">
    <property type="entry name" value="Med13_N"/>
    <property type="match status" value="1"/>
</dbReference>
<keyword evidence="6 8" id="KW-0804">Transcription</keyword>
<name>A0A8T3E855_9TELE</name>
<evidence type="ECO:0000256" key="6">
    <source>
        <dbReference type="ARBA" id="ARBA00023163"/>
    </source>
</evidence>
<feature type="domain" description="Mediator complex subunit Med13 C-terminal" evidence="10">
    <location>
        <begin position="1693"/>
        <end position="2090"/>
    </location>
</feature>
<evidence type="ECO:0000256" key="1">
    <source>
        <dbReference type="ARBA" id="ARBA00004123"/>
    </source>
</evidence>
<feature type="region of interest" description="Disordered" evidence="9">
    <location>
        <begin position="1454"/>
        <end position="1552"/>
    </location>
</feature>
<evidence type="ECO:0000259" key="10">
    <source>
        <dbReference type="Pfam" id="PF06333"/>
    </source>
</evidence>
<feature type="region of interest" description="Disordered" evidence="9">
    <location>
        <begin position="973"/>
        <end position="1029"/>
    </location>
</feature>
<dbReference type="Proteomes" id="UP000829720">
    <property type="component" value="Unassembled WGS sequence"/>
</dbReference>
<feature type="region of interest" description="Disordered" evidence="9">
    <location>
        <begin position="424"/>
        <end position="472"/>
    </location>
</feature>
<accession>A0A8T3E855</accession>
<comment type="similarity">
    <text evidence="2 8">Belongs to the Mediator complex subunit 13 family.</text>
</comment>
<reference evidence="13" key="1">
    <citation type="submission" date="2021-01" db="EMBL/GenBank/DDBJ databases">
        <authorList>
            <person name="Zahm M."/>
            <person name="Roques C."/>
            <person name="Cabau C."/>
            <person name="Klopp C."/>
            <person name="Donnadieu C."/>
            <person name="Jouanno E."/>
            <person name="Lampietro C."/>
            <person name="Louis A."/>
            <person name="Herpin A."/>
            <person name="Echchiki A."/>
            <person name="Berthelot C."/>
            <person name="Parey E."/>
            <person name="Roest-Crollius H."/>
            <person name="Braasch I."/>
            <person name="Postlethwait J."/>
            <person name="Bobe J."/>
            <person name="Montfort J."/>
            <person name="Bouchez O."/>
            <person name="Begum T."/>
            <person name="Mejri S."/>
            <person name="Adams A."/>
            <person name="Chen W.-J."/>
            <person name="Guiguen Y."/>
        </authorList>
    </citation>
    <scope>NUCLEOTIDE SEQUENCE</scope>
    <source>
        <tissue evidence="13">Blood</tissue>
    </source>
</reference>
<dbReference type="OrthoDB" id="103819at2759"/>
<dbReference type="InterPro" id="IPR041285">
    <property type="entry name" value="MID_MedPIWI"/>
</dbReference>
<protein>
    <recommendedName>
        <fullName evidence="8">Mediator of RNA polymerase II transcription subunit 13</fullName>
    </recommendedName>
</protein>
<feature type="compositionally biased region" description="Low complexity" evidence="9">
    <location>
        <begin position="1009"/>
        <end position="1027"/>
    </location>
</feature>
<organism evidence="13 14">
    <name type="scientific">Albula goreensis</name>
    <dbReference type="NCBI Taxonomy" id="1534307"/>
    <lineage>
        <taxon>Eukaryota</taxon>
        <taxon>Metazoa</taxon>
        <taxon>Chordata</taxon>
        <taxon>Craniata</taxon>
        <taxon>Vertebrata</taxon>
        <taxon>Euteleostomi</taxon>
        <taxon>Actinopterygii</taxon>
        <taxon>Neopterygii</taxon>
        <taxon>Teleostei</taxon>
        <taxon>Albuliformes</taxon>
        <taxon>Albulidae</taxon>
        <taxon>Albula</taxon>
    </lineage>
</organism>
<feature type="compositionally biased region" description="Pro residues" evidence="9">
    <location>
        <begin position="1460"/>
        <end position="1474"/>
    </location>
</feature>
<feature type="compositionally biased region" description="Basic and acidic residues" evidence="9">
    <location>
        <begin position="455"/>
        <end position="467"/>
    </location>
</feature>
<feature type="compositionally biased region" description="Polar residues" evidence="9">
    <location>
        <begin position="325"/>
        <end position="337"/>
    </location>
</feature>
<comment type="function">
    <text evidence="8">Component of the Mediator complex, a coactivator involved in regulated transcription of nearly all RNA polymerase II-dependent genes. Mediator functions as a bridge to convey information from gene-specific regulatory proteins to the basal RNA polymerase II transcription machinery. Mediator is recruited to promoters by direct interactions with regulatory proteins and serves as a scaffold for the assembly of a functional preinitiation complex with RNA polymerase II and the general transcription factors.</text>
</comment>
<feature type="region of interest" description="Disordered" evidence="9">
    <location>
        <begin position="1943"/>
        <end position="1972"/>
    </location>
</feature>
<dbReference type="EMBL" id="JAERUA010000001">
    <property type="protein sequence ID" value="KAI1905080.1"/>
    <property type="molecule type" value="Genomic_DNA"/>
</dbReference>
<comment type="subunit">
    <text evidence="8">Component of the Mediator complex.</text>
</comment>
<feature type="region of interest" description="Disordered" evidence="9">
    <location>
        <begin position="658"/>
        <end position="741"/>
    </location>
</feature>
<evidence type="ECO:0000259" key="12">
    <source>
        <dbReference type="Pfam" id="PF18296"/>
    </source>
</evidence>
<dbReference type="PANTHER" id="PTHR48249:SF1">
    <property type="entry name" value="MEDIATOR OF RNA POLYMERASE II TRANSCRIPTION SUBUNIT 13-LIKE"/>
    <property type="match status" value="1"/>
</dbReference>
<keyword evidence="4 8" id="KW-0805">Transcription regulation</keyword>
<keyword evidence="3 8" id="KW-0678">Repressor</keyword>
<evidence type="ECO:0000256" key="3">
    <source>
        <dbReference type="ARBA" id="ARBA00022491"/>
    </source>
</evidence>
<feature type="compositionally biased region" description="Low complexity" evidence="9">
    <location>
        <begin position="1475"/>
        <end position="1500"/>
    </location>
</feature>
<feature type="region of interest" description="Disordered" evidence="9">
    <location>
        <begin position="764"/>
        <end position="788"/>
    </location>
</feature>
<comment type="caution">
    <text evidence="13">The sequence shown here is derived from an EMBL/GenBank/DDBJ whole genome shotgun (WGS) entry which is preliminary data.</text>
</comment>
<feature type="region of interest" description="Disordered" evidence="9">
    <location>
        <begin position="298"/>
        <end position="337"/>
    </location>
</feature>
<dbReference type="GO" id="GO:0003712">
    <property type="term" value="F:transcription coregulator activity"/>
    <property type="evidence" value="ECO:0007669"/>
    <property type="project" value="InterPro"/>
</dbReference>
<keyword evidence="7 8" id="KW-0539">Nucleus</keyword>
<feature type="compositionally biased region" description="Polar residues" evidence="9">
    <location>
        <begin position="996"/>
        <end position="1008"/>
    </location>
</feature>
<evidence type="ECO:0000256" key="4">
    <source>
        <dbReference type="ARBA" id="ARBA00023015"/>
    </source>
</evidence>
<keyword evidence="5 8" id="KW-0010">Activator</keyword>
<evidence type="ECO:0000256" key="9">
    <source>
        <dbReference type="SAM" id="MobiDB-lite"/>
    </source>
</evidence>
<comment type="subcellular location">
    <subcellularLocation>
        <location evidence="1 8">Nucleus</location>
    </subcellularLocation>
</comment>